<comment type="caution">
    <text evidence="2">The sequence shown here is derived from an EMBL/GenBank/DDBJ whole genome shotgun (WGS) entry which is preliminary data.</text>
</comment>
<gene>
    <name evidence="2" type="ORF">QLX08_005920</name>
</gene>
<evidence type="ECO:0000313" key="2">
    <source>
        <dbReference type="EMBL" id="KAK9301922.1"/>
    </source>
</evidence>
<dbReference type="AlphaFoldDB" id="A0AAW0ZWF0"/>
<feature type="compositionally biased region" description="Polar residues" evidence="1">
    <location>
        <begin position="90"/>
        <end position="105"/>
    </location>
</feature>
<name>A0AAW0ZWF0_9HYME</name>
<reference evidence="2 3" key="1">
    <citation type="submission" date="2024-05" db="EMBL/GenBank/DDBJ databases">
        <title>The nuclear and mitochondrial genome assemblies of Tetragonisca angustula (Apidae: Meliponini), a tiny yet remarkable pollinator in the Neotropics.</title>
        <authorList>
            <person name="Ferrari R."/>
            <person name="Ricardo P.C."/>
            <person name="Dias F.C."/>
            <person name="Araujo N.S."/>
            <person name="Soares D.O."/>
            <person name="Zhou Q.-S."/>
            <person name="Zhu C.-D."/>
            <person name="Coutinho L."/>
            <person name="Airas M.C."/>
            <person name="Batista T.M."/>
        </authorList>
    </citation>
    <scope>NUCLEOTIDE SEQUENCE [LARGE SCALE GENOMIC DNA]</scope>
    <source>
        <strain evidence="2">ASF017062</strain>
        <tissue evidence="2">Abdomen</tissue>
    </source>
</reference>
<accession>A0AAW0ZWF0</accession>
<organism evidence="2 3">
    <name type="scientific">Tetragonisca angustula</name>
    <dbReference type="NCBI Taxonomy" id="166442"/>
    <lineage>
        <taxon>Eukaryota</taxon>
        <taxon>Metazoa</taxon>
        <taxon>Ecdysozoa</taxon>
        <taxon>Arthropoda</taxon>
        <taxon>Hexapoda</taxon>
        <taxon>Insecta</taxon>
        <taxon>Pterygota</taxon>
        <taxon>Neoptera</taxon>
        <taxon>Endopterygota</taxon>
        <taxon>Hymenoptera</taxon>
        <taxon>Apocrita</taxon>
        <taxon>Aculeata</taxon>
        <taxon>Apoidea</taxon>
        <taxon>Anthophila</taxon>
        <taxon>Apidae</taxon>
        <taxon>Tetragonisca</taxon>
    </lineage>
</organism>
<dbReference type="Proteomes" id="UP001432146">
    <property type="component" value="Unassembled WGS sequence"/>
</dbReference>
<proteinExistence type="predicted"/>
<keyword evidence="3" id="KW-1185">Reference proteome</keyword>
<feature type="region of interest" description="Disordered" evidence="1">
    <location>
        <begin position="76"/>
        <end position="105"/>
    </location>
</feature>
<sequence>MATSSLLKLRQIWYRKERYICHNDWEGISSGHQRLFLGSHRTTDSDVSGARRLSDHQTEGAIRVWHFHHQKRIRWHSTSSETKRIRSNEQHQSTMYITEGKSQYS</sequence>
<protein>
    <submittedName>
        <fullName evidence="2">Uncharacterized protein</fullName>
    </submittedName>
</protein>
<dbReference type="EMBL" id="JAWNGG020000103">
    <property type="protein sequence ID" value="KAK9301922.1"/>
    <property type="molecule type" value="Genomic_DNA"/>
</dbReference>
<evidence type="ECO:0000256" key="1">
    <source>
        <dbReference type="SAM" id="MobiDB-lite"/>
    </source>
</evidence>
<evidence type="ECO:0000313" key="3">
    <source>
        <dbReference type="Proteomes" id="UP001432146"/>
    </source>
</evidence>